<feature type="transmembrane region" description="Helical" evidence="16">
    <location>
        <begin position="78"/>
        <end position="98"/>
    </location>
</feature>
<comment type="pathway">
    <text evidence="3">Lipid metabolism.</text>
</comment>
<evidence type="ECO:0000256" key="15">
    <source>
        <dbReference type="ARBA" id="ARBA00048109"/>
    </source>
</evidence>
<evidence type="ECO:0000256" key="4">
    <source>
        <dbReference type="ARBA" id="ARBA00005420"/>
    </source>
</evidence>
<evidence type="ECO:0000256" key="13">
    <source>
        <dbReference type="ARBA" id="ARBA00023136"/>
    </source>
</evidence>
<evidence type="ECO:0000256" key="10">
    <source>
        <dbReference type="ARBA" id="ARBA00022824"/>
    </source>
</evidence>
<dbReference type="CDD" id="cd07987">
    <property type="entry name" value="LPLAT_MGAT-like"/>
    <property type="match status" value="1"/>
</dbReference>
<evidence type="ECO:0000256" key="1">
    <source>
        <dbReference type="ARBA" id="ARBA00004477"/>
    </source>
</evidence>
<keyword evidence="8 16" id="KW-0812">Transmembrane</keyword>
<protein>
    <recommendedName>
        <fullName evidence="5 16">Diacylglycerol O-acyltransferase</fullName>
        <ecNumber evidence="5 16">2.3.1.20</ecNumber>
    </recommendedName>
</protein>
<dbReference type="Pfam" id="PF03982">
    <property type="entry name" value="DAGAT"/>
    <property type="match status" value="2"/>
</dbReference>
<dbReference type="GO" id="GO:0006071">
    <property type="term" value="P:glycerol metabolic process"/>
    <property type="evidence" value="ECO:0007669"/>
    <property type="project" value="UniProtKB-UniRule"/>
</dbReference>
<dbReference type="GO" id="GO:0004144">
    <property type="term" value="F:diacylglycerol O-acyltransferase activity"/>
    <property type="evidence" value="ECO:0007669"/>
    <property type="project" value="UniProtKB-UniRule"/>
</dbReference>
<dbReference type="Proteomes" id="UP000788993">
    <property type="component" value="Unassembled WGS sequence"/>
</dbReference>
<evidence type="ECO:0000256" key="8">
    <source>
        <dbReference type="ARBA" id="ARBA00022692"/>
    </source>
</evidence>
<feature type="transmembrane region" description="Helical" evidence="16">
    <location>
        <begin position="173"/>
        <end position="190"/>
    </location>
</feature>
<accession>A0A9P8PLC0</accession>
<comment type="caution">
    <text evidence="17">The sequence shown here is derived from an EMBL/GenBank/DDBJ whole genome shotgun (WGS) entry which is preliminary data.</text>
</comment>
<keyword evidence="13 16" id="KW-0472">Membrane</keyword>
<dbReference type="EMBL" id="JAEUBD010000526">
    <property type="protein sequence ID" value="KAH3674162.1"/>
    <property type="molecule type" value="Genomic_DNA"/>
</dbReference>
<comment type="pathway">
    <text evidence="2 16">Glycerolipid metabolism; triacylglycerol biosynthesis.</text>
</comment>
<evidence type="ECO:0000313" key="17">
    <source>
        <dbReference type="EMBL" id="KAH3674162.1"/>
    </source>
</evidence>
<dbReference type="GO" id="GO:0019432">
    <property type="term" value="P:triglyceride biosynthetic process"/>
    <property type="evidence" value="ECO:0007669"/>
    <property type="project" value="UniProtKB-UniRule"/>
</dbReference>
<reference evidence="17" key="2">
    <citation type="submission" date="2021-01" db="EMBL/GenBank/DDBJ databases">
        <authorList>
            <person name="Schikora-Tamarit M.A."/>
        </authorList>
    </citation>
    <scope>NUCLEOTIDE SEQUENCE</scope>
    <source>
        <strain evidence="17">NCAIM Y.01608</strain>
    </source>
</reference>
<sequence length="466" mass="53477">MRMLAAAENSDEQLKAFKPQMDQKSLETDSSPIAQLPSFSNETLNTCKPSQASCILSKAKTPVRSPLSTPLVKRLETLAVFLHGSSIVVLPFIYFYLWCYPFMWPFLLVYTFKFYLFDRTPSNGNALNRYSRSMSNWSLYKHFANYYPVRLHRSEELSPTKTPIKVELEEFDIPPFFASVTPNLVLSLLFRWKVIQKRKTTVERETITGPRYIFGYHPHGVIAMGVFAGFATEGAGFSKLFPGIRCFVTTLVNQFQLPFYRDYLMSLGCTAVTKKNISSLLDKGHSVVIVVGGASESLLAKPHLNSIVLRRRKGFVKLALQASGRFNNDDICLVPVYAFGENNIYDVYYTNETENPNNKNDGYIRQLLKWFQLRLKKNFGFTLPIIISRGLLNYDFGLLPHRRPIHIVTGAPITVKRLHGRKYGDVVSPEEIDYYHNLYVQALQELFATYKDKYLLENDRDLKIVE</sequence>
<keyword evidence="11 16" id="KW-1133">Transmembrane helix</keyword>
<organism evidence="17 18">
    <name type="scientific">Ogataea polymorpha</name>
    <dbReference type="NCBI Taxonomy" id="460523"/>
    <lineage>
        <taxon>Eukaryota</taxon>
        <taxon>Fungi</taxon>
        <taxon>Dikarya</taxon>
        <taxon>Ascomycota</taxon>
        <taxon>Saccharomycotina</taxon>
        <taxon>Pichiomycetes</taxon>
        <taxon>Pichiales</taxon>
        <taxon>Pichiaceae</taxon>
        <taxon>Ogataea</taxon>
    </lineage>
</organism>
<evidence type="ECO:0000256" key="14">
    <source>
        <dbReference type="ARBA" id="ARBA00023315"/>
    </source>
</evidence>
<comment type="catalytic activity">
    <reaction evidence="15 16">
        <text>an acyl-CoA + a 1,2-diacyl-sn-glycerol = a triacyl-sn-glycerol + CoA</text>
        <dbReference type="Rhea" id="RHEA:10868"/>
        <dbReference type="ChEBI" id="CHEBI:17815"/>
        <dbReference type="ChEBI" id="CHEBI:57287"/>
        <dbReference type="ChEBI" id="CHEBI:58342"/>
        <dbReference type="ChEBI" id="CHEBI:64615"/>
        <dbReference type="EC" id="2.3.1.20"/>
    </reaction>
</comment>
<keyword evidence="9" id="KW-0319">Glycerol metabolism</keyword>
<keyword evidence="12 16" id="KW-0443">Lipid metabolism</keyword>
<name>A0A9P8PLC0_9ASCO</name>
<evidence type="ECO:0000256" key="12">
    <source>
        <dbReference type="ARBA" id="ARBA00023098"/>
    </source>
</evidence>
<evidence type="ECO:0000256" key="2">
    <source>
        <dbReference type="ARBA" id="ARBA00004771"/>
    </source>
</evidence>
<dbReference type="EC" id="2.3.1.20" evidence="5 16"/>
<keyword evidence="6 16" id="KW-0444">Lipid biosynthesis</keyword>
<evidence type="ECO:0000256" key="7">
    <source>
        <dbReference type="ARBA" id="ARBA00022679"/>
    </source>
</evidence>
<reference evidence="17" key="1">
    <citation type="journal article" date="2021" name="Open Biol.">
        <title>Shared evolutionary footprints suggest mitochondrial oxidative damage underlies multiple complex I losses in fungi.</title>
        <authorList>
            <person name="Schikora-Tamarit M.A."/>
            <person name="Marcet-Houben M."/>
            <person name="Nosek J."/>
            <person name="Gabaldon T."/>
        </authorList>
    </citation>
    <scope>NUCLEOTIDE SEQUENCE</scope>
    <source>
        <strain evidence="17">NCAIM Y.01608</strain>
    </source>
</reference>
<evidence type="ECO:0000256" key="16">
    <source>
        <dbReference type="RuleBase" id="RU367023"/>
    </source>
</evidence>
<keyword evidence="10 16" id="KW-0256">Endoplasmic reticulum</keyword>
<evidence type="ECO:0000256" key="11">
    <source>
        <dbReference type="ARBA" id="ARBA00022989"/>
    </source>
</evidence>
<comment type="subcellular location">
    <subcellularLocation>
        <location evidence="1 16">Endoplasmic reticulum membrane</location>
        <topology evidence="1 16">Multi-pass membrane protein</topology>
    </subcellularLocation>
</comment>
<gene>
    <name evidence="17" type="ORF">OGATHE_002142</name>
</gene>
<evidence type="ECO:0000256" key="3">
    <source>
        <dbReference type="ARBA" id="ARBA00005189"/>
    </source>
</evidence>
<dbReference type="AlphaFoldDB" id="A0A9P8PLC0"/>
<comment type="similarity">
    <text evidence="4 16">Belongs to the diacylglycerol acyltransferase family.</text>
</comment>
<evidence type="ECO:0000313" key="18">
    <source>
        <dbReference type="Proteomes" id="UP000788993"/>
    </source>
</evidence>
<proteinExistence type="inferred from homology"/>
<dbReference type="InterPro" id="IPR007130">
    <property type="entry name" value="DAGAT"/>
</dbReference>
<dbReference type="GO" id="GO:0005789">
    <property type="term" value="C:endoplasmic reticulum membrane"/>
    <property type="evidence" value="ECO:0007669"/>
    <property type="project" value="UniProtKB-SubCell"/>
</dbReference>
<keyword evidence="14 16" id="KW-0012">Acyltransferase</keyword>
<evidence type="ECO:0000256" key="6">
    <source>
        <dbReference type="ARBA" id="ARBA00022516"/>
    </source>
</evidence>
<keyword evidence="7" id="KW-0808">Transferase</keyword>
<dbReference type="PANTHER" id="PTHR12317:SF0">
    <property type="entry name" value="ACYLTRANSFERASE"/>
    <property type="match status" value="1"/>
</dbReference>
<keyword evidence="18" id="KW-1185">Reference proteome</keyword>
<comment type="function">
    <text evidence="16">Catalyzes the terminal and only committed step in triacylglycerol synthesis by using diacylglycerol and fatty acyl CoA as substrates.</text>
</comment>
<evidence type="ECO:0000256" key="5">
    <source>
        <dbReference type="ARBA" id="ARBA00013244"/>
    </source>
</evidence>
<dbReference type="PANTHER" id="PTHR12317">
    <property type="entry name" value="DIACYLGLYCEROL O-ACYLTRANSFERASE"/>
    <property type="match status" value="1"/>
</dbReference>
<evidence type="ECO:0000256" key="9">
    <source>
        <dbReference type="ARBA" id="ARBA00022798"/>
    </source>
</evidence>